<dbReference type="Proteomes" id="UP000265882">
    <property type="component" value="Unassembled WGS sequence"/>
</dbReference>
<evidence type="ECO:0008006" key="3">
    <source>
        <dbReference type="Google" id="ProtNLM"/>
    </source>
</evidence>
<accession>A0A3A4NP66</accession>
<gene>
    <name evidence="1" type="ORF">C4520_08600</name>
</gene>
<reference evidence="1 2" key="1">
    <citation type="journal article" date="2017" name="ISME J.">
        <title>Energy and carbon metabolisms in a deep terrestrial subsurface fluid microbial community.</title>
        <authorList>
            <person name="Momper L."/>
            <person name="Jungbluth S.P."/>
            <person name="Lee M.D."/>
            <person name="Amend J.P."/>
        </authorList>
    </citation>
    <scope>NUCLEOTIDE SEQUENCE [LARGE SCALE GENOMIC DNA]</scope>
    <source>
        <strain evidence="1">SURF_5</strain>
    </source>
</reference>
<dbReference type="EMBL" id="QZKU01000060">
    <property type="protein sequence ID" value="RJP22247.1"/>
    <property type="molecule type" value="Genomic_DNA"/>
</dbReference>
<evidence type="ECO:0000313" key="1">
    <source>
        <dbReference type="EMBL" id="RJP22247.1"/>
    </source>
</evidence>
<dbReference type="AlphaFoldDB" id="A0A3A4NP66"/>
<name>A0A3A4NP66_ABYX5</name>
<protein>
    <recommendedName>
        <fullName evidence="3">Response regulator</fullName>
    </recommendedName>
</protein>
<sequence>MKKQSNILLVSANPDLHRTLEIVASTCSSRFFGAENAKKGMGLLVSSEMDCVIFDLATLPNPRHKQVVRRKIEKAGVPTLWLNDGSNGNGGSQGSQKIEPIVKFVMDTCERVGNASNGNFLRRFFSVLHRR</sequence>
<organism evidence="1 2">
    <name type="scientific">Abyssobacteria bacterium (strain SURF_5)</name>
    <dbReference type="NCBI Taxonomy" id="2093360"/>
    <lineage>
        <taxon>Bacteria</taxon>
        <taxon>Pseudomonadati</taxon>
        <taxon>Candidatus Hydrogenedentota</taxon>
        <taxon>Candidatus Abyssobacteria</taxon>
    </lineage>
</organism>
<evidence type="ECO:0000313" key="2">
    <source>
        <dbReference type="Proteomes" id="UP000265882"/>
    </source>
</evidence>
<proteinExistence type="predicted"/>
<comment type="caution">
    <text evidence="1">The sequence shown here is derived from an EMBL/GenBank/DDBJ whole genome shotgun (WGS) entry which is preliminary data.</text>
</comment>